<keyword evidence="6" id="KW-0915">Sodium</keyword>
<feature type="transmembrane region" description="Helical" evidence="10">
    <location>
        <begin position="489"/>
        <end position="518"/>
    </location>
</feature>
<keyword evidence="8" id="KW-0406">Ion transport</keyword>
<feature type="transmembrane region" description="Helical" evidence="10">
    <location>
        <begin position="12"/>
        <end position="29"/>
    </location>
</feature>
<organism evidence="12 13">
    <name type="scientific">Platanthera zijinensis</name>
    <dbReference type="NCBI Taxonomy" id="2320716"/>
    <lineage>
        <taxon>Eukaryota</taxon>
        <taxon>Viridiplantae</taxon>
        <taxon>Streptophyta</taxon>
        <taxon>Embryophyta</taxon>
        <taxon>Tracheophyta</taxon>
        <taxon>Spermatophyta</taxon>
        <taxon>Magnoliopsida</taxon>
        <taxon>Liliopsida</taxon>
        <taxon>Asparagales</taxon>
        <taxon>Orchidaceae</taxon>
        <taxon>Orchidoideae</taxon>
        <taxon>Orchideae</taxon>
        <taxon>Orchidinae</taxon>
        <taxon>Platanthera</taxon>
    </lineage>
</organism>
<feature type="transmembrane region" description="Helical" evidence="10">
    <location>
        <begin position="419"/>
        <end position="439"/>
    </location>
</feature>
<feature type="transmembrane region" description="Helical" evidence="10">
    <location>
        <begin position="524"/>
        <end position="548"/>
    </location>
</feature>
<keyword evidence="7 10" id="KW-0472">Membrane</keyword>
<evidence type="ECO:0000313" key="12">
    <source>
        <dbReference type="EMBL" id="KAK8956747.1"/>
    </source>
</evidence>
<evidence type="ECO:0000256" key="8">
    <source>
        <dbReference type="ARBA" id="ARBA00023201"/>
    </source>
</evidence>
<dbReference type="GO" id="GO:0016020">
    <property type="term" value="C:membrane"/>
    <property type="evidence" value="ECO:0007669"/>
    <property type="project" value="UniProtKB-SubCell"/>
</dbReference>
<feature type="transmembrane region" description="Helical" evidence="10">
    <location>
        <begin position="388"/>
        <end position="407"/>
    </location>
</feature>
<proteinExistence type="inferred from homology"/>
<dbReference type="Proteomes" id="UP001418222">
    <property type="component" value="Unassembled WGS sequence"/>
</dbReference>
<dbReference type="GO" id="GO:0015297">
    <property type="term" value="F:antiporter activity"/>
    <property type="evidence" value="ECO:0007669"/>
    <property type="project" value="UniProtKB-KW"/>
</dbReference>
<feature type="transmembrane region" description="Helical" evidence="10">
    <location>
        <begin position="128"/>
        <end position="148"/>
    </location>
</feature>
<keyword evidence="3" id="KW-0050">Antiport</keyword>
<feature type="transmembrane region" description="Helical" evidence="10">
    <location>
        <begin position="97"/>
        <end position="116"/>
    </location>
</feature>
<evidence type="ECO:0000256" key="4">
    <source>
        <dbReference type="ARBA" id="ARBA00022692"/>
    </source>
</evidence>
<dbReference type="InterPro" id="IPR051359">
    <property type="entry name" value="CaCA_antiporter"/>
</dbReference>
<comment type="similarity">
    <text evidence="9">Belongs to the Ca(2+):cation antiporter (CaCA) (TC 2.A.19) family. Cation/calcium exchanger (CCX) subfamily.</text>
</comment>
<comment type="subcellular location">
    <subcellularLocation>
        <location evidence="1">Membrane</location>
        <topology evidence="1">Multi-pass membrane protein</topology>
    </subcellularLocation>
</comment>
<evidence type="ECO:0000256" key="9">
    <source>
        <dbReference type="ARBA" id="ARBA00038187"/>
    </source>
</evidence>
<dbReference type="Gene3D" id="1.20.1420.30">
    <property type="entry name" value="NCX, central ion-binding region"/>
    <property type="match status" value="2"/>
</dbReference>
<evidence type="ECO:0000256" key="10">
    <source>
        <dbReference type="SAM" id="Phobius"/>
    </source>
</evidence>
<name>A0AAP0GFA6_9ASPA</name>
<keyword evidence="4 10" id="KW-0812">Transmembrane</keyword>
<accession>A0AAP0GFA6</accession>
<dbReference type="AlphaFoldDB" id="A0AAP0GFA6"/>
<evidence type="ECO:0000256" key="2">
    <source>
        <dbReference type="ARBA" id="ARBA00022448"/>
    </source>
</evidence>
<reference evidence="12 13" key="1">
    <citation type="journal article" date="2022" name="Nat. Plants">
        <title>Genomes of leafy and leafless Platanthera orchids illuminate the evolution of mycoheterotrophy.</title>
        <authorList>
            <person name="Li M.H."/>
            <person name="Liu K.W."/>
            <person name="Li Z."/>
            <person name="Lu H.C."/>
            <person name="Ye Q.L."/>
            <person name="Zhang D."/>
            <person name="Wang J.Y."/>
            <person name="Li Y.F."/>
            <person name="Zhong Z.M."/>
            <person name="Liu X."/>
            <person name="Yu X."/>
            <person name="Liu D.K."/>
            <person name="Tu X.D."/>
            <person name="Liu B."/>
            <person name="Hao Y."/>
            <person name="Liao X.Y."/>
            <person name="Jiang Y.T."/>
            <person name="Sun W.H."/>
            <person name="Chen J."/>
            <person name="Chen Y.Q."/>
            <person name="Ai Y."/>
            <person name="Zhai J.W."/>
            <person name="Wu S.S."/>
            <person name="Zhou Z."/>
            <person name="Hsiao Y.Y."/>
            <person name="Wu W.L."/>
            <person name="Chen Y.Y."/>
            <person name="Lin Y.F."/>
            <person name="Hsu J.L."/>
            <person name="Li C.Y."/>
            <person name="Wang Z.W."/>
            <person name="Zhao X."/>
            <person name="Zhong W.Y."/>
            <person name="Ma X.K."/>
            <person name="Ma L."/>
            <person name="Huang J."/>
            <person name="Chen G.Z."/>
            <person name="Huang M.Z."/>
            <person name="Huang L."/>
            <person name="Peng D.H."/>
            <person name="Luo Y.B."/>
            <person name="Zou S.Q."/>
            <person name="Chen S.P."/>
            <person name="Lan S."/>
            <person name="Tsai W.C."/>
            <person name="Van de Peer Y."/>
            <person name="Liu Z.J."/>
        </authorList>
    </citation>
    <scope>NUCLEOTIDE SEQUENCE [LARGE SCALE GENOMIC DNA]</scope>
    <source>
        <strain evidence="12">Lor287</strain>
    </source>
</reference>
<evidence type="ECO:0000259" key="11">
    <source>
        <dbReference type="Pfam" id="PF01699"/>
    </source>
</evidence>
<keyword evidence="5 10" id="KW-1133">Transmembrane helix</keyword>
<feature type="domain" description="Sodium/calcium exchanger membrane region" evidence="11">
    <location>
        <begin position="424"/>
        <end position="576"/>
    </location>
</feature>
<dbReference type="InterPro" id="IPR004837">
    <property type="entry name" value="NaCa_Exmemb"/>
</dbReference>
<evidence type="ECO:0000256" key="6">
    <source>
        <dbReference type="ARBA" id="ARBA00023053"/>
    </source>
</evidence>
<dbReference type="GO" id="GO:0008324">
    <property type="term" value="F:monoatomic cation transmembrane transporter activity"/>
    <property type="evidence" value="ECO:0007669"/>
    <property type="project" value="TreeGrafter"/>
</dbReference>
<sequence>MAFALSCNFKAIINTSFVLLLCFFFSSQIRSPTTVVPLSSPSHGGIAAGKVPGCFGLQILNDSHSKCSLIQKKNRCITQGYVNYLQIFYCTCGRHPALGYSLLASWLLVLFYLLANTASKYFCSSVESLSRILHLSPTIAGITLLSLGNGSPDVFASIVSFRSGSGEVGLSSVLGGAFFVSCVVVGIINICGSAAGISTGGGGGGGVSPSAAAAATNTIIRIDRASFLRDACFFIFVLSSLLAILIVGKVTIWGSMAFTSLYFIYVSIVSATHFCLEKYEGIVIPIIDTEELSEPISAAKEHSRPSSDQDAAGNPPKFCDLRTSTYQYLGWILYFIDLPLYLPRRLTIPDVSEERWSKPFAVASAGLAPVFLAILWNSKRGGMGSRVGLTVCLYGGLIGLVLGLMALHTTMKDSPPRKCLLPWLAGGFLMSVLWTYIIAEELVGLLVSLGYIFGISPSILGFTVLAWGNSIGDLIANVAMAMNGGQDGAQIAISGCYAGPIFNTLAGLGLSLVVSAWAVHPEPFLIPVAPALFEILGFMIGGLVWALVILPRKEMKLDRVLGIGLLAIYFGFLSLRLSQSLGLLKL</sequence>
<keyword evidence="8" id="KW-0739">Sodium transport</keyword>
<feature type="transmembrane region" description="Helical" evidence="10">
    <location>
        <begin position="360"/>
        <end position="376"/>
    </location>
</feature>
<keyword evidence="13" id="KW-1185">Reference proteome</keyword>
<evidence type="ECO:0000256" key="7">
    <source>
        <dbReference type="ARBA" id="ARBA00023136"/>
    </source>
</evidence>
<evidence type="ECO:0000256" key="5">
    <source>
        <dbReference type="ARBA" id="ARBA00022989"/>
    </source>
</evidence>
<evidence type="ECO:0000256" key="3">
    <source>
        <dbReference type="ARBA" id="ARBA00022449"/>
    </source>
</evidence>
<feature type="domain" description="Sodium/calcium exchanger membrane region" evidence="11">
    <location>
        <begin position="105"/>
        <end position="269"/>
    </location>
</feature>
<comment type="caution">
    <text evidence="12">The sequence shown here is derived from an EMBL/GenBank/DDBJ whole genome shotgun (WGS) entry which is preliminary data.</text>
</comment>
<dbReference type="GO" id="GO:0006814">
    <property type="term" value="P:sodium ion transport"/>
    <property type="evidence" value="ECO:0007669"/>
    <property type="project" value="UniProtKB-KW"/>
</dbReference>
<dbReference type="Pfam" id="PF01699">
    <property type="entry name" value="Na_Ca_ex"/>
    <property type="match status" value="2"/>
</dbReference>
<dbReference type="PANTHER" id="PTHR12266">
    <property type="entry name" value="NA+/CA2+ K+ INDEPENDENT EXCHANGER"/>
    <property type="match status" value="1"/>
</dbReference>
<feature type="transmembrane region" description="Helical" evidence="10">
    <location>
        <begin position="168"/>
        <end position="188"/>
    </location>
</feature>
<feature type="transmembrane region" description="Helical" evidence="10">
    <location>
        <begin position="560"/>
        <end position="577"/>
    </location>
</feature>
<dbReference type="PANTHER" id="PTHR12266:SF36">
    <property type="entry name" value="OS10G0436900 PROTEIN"/>
    <property type="match status" value="1"/>
</dbReference>
<feature type="transmembrane region" description="Helical" evidence="10">
    <location>
        <begin position="445"/>
        <end position="468"/>
    </location>
</feature>
<feature type="transmembrane region" description="Helical" evidence="10">
    <location>
        <begin position="227"/>
        <end position="246"/>
    </location>
</feature>
<evidence type="ECO:0000313" key="13">
    <source>
        <dbReference type="Proteomes" id="UP001418222"/>
    </source>
</evidence>
<protein>
    <submittedName>
        <fullName evidence="12">Cation/calcium exchanger 1</fullName>
    </submittedName>
</protein>
<gene>
    <name evidence="12" type="primary">CCX1</name>
    <name evidence="12" type="ORF">KSP39_PZI000493</name>
</gene>
<dbReference type="EMBL" id="JBBWWQ010000001">
    <property type="protein sequence ID" value="KAK8956747.1"/>
    <property type="molecule type" value="Genomic_DNA"/>
</dbReference>
<keyword evidence="2" id="KW-0813">Transport</keyword>
<feature type="transmembrane region" description="Helical" evidence="10">
    <location>
        <begin position="252"/>
        <end position="276"/>
    </location>
</feature>
<evidence type="ECO:0000256" key="1">
    <source>
        <dbReference type="ARBA" id="ARBA00004141"/>
    </source>
</evidence>
<dbReference type="InterPro" id="IPR044880">
    <property type="entry name" value="NCX_ion-bd_dom_sf"/>
</dbReference>